<proteinExistence type="predicted"/>
<dbReference type="AlphaFoldDB" id="A0A4C1S9D1"/>
<evidence type="ECO:0000256" key="1">
    <source>
        <dbReference type="SAM" id="MobiDB-lite"/>
    </source>
</evidence>
<organism evidence="2 3">
    <name type="scientific">Eumeta variegata</name>
    <name type="common">Bagworm moth</name>
    <name type="synonym">Eumeta japonica</name>
    <dbReference type="NCBI Taxonomy" id="151549"/>
    <lineage>
        <taxon>Eukaryota</taxon>
        <taxon>Metazoa</taxon>
        <taxon>Ecdysozoa</taxon>
        <taxon>Arthropoda</taxon>
        <taxon>Hexapoda</taxon>
        <taxon>Insecta</taxon>
        <taxon>Pterygota</taxon>
        <taxon>Neoptera</taxon>
        <taxon>Endopterygota</taxon>
        <taxon>Lepidoptera</taxon>
        <taxon>Glossata</taxon>
        <taxon>Ditrysia</taxon>
        <taxon>Tineoidea</taxon>
        <taxon>Psychidae</taxon>
        <taxon>Oiketicinae</taxon>
        <taxon>Eumeta</taxon>
    </lineage>
</organism>
<dbReference type="Proteomes" id="UP000299102">
    <property type="component" value="Unassembled WGS sequence"/>
</dbReference>
<dbReference type="EMBL" id="BGZK01000001">
    <property type="protein sequence ID" value="GBO98848.1"/>
    <property type="molecule type" value="Genomic_DNA"/>
</dbReference>
<feature type="compositionally biased region" description="Basic and acidic residues" evidence="1">
    <location>
        <begin position="55"/>
        <end position="64"/>
    </location>
</feature>
<comment type="caution">
    <text evidence="2">The sequence shown here is derived from an EMBL/GenBank/DDBJ whole genome shotgun (WGS) entry which is preliminary data.</text>
</comment>
<keyword evidence="3" id="KW-1185">Reference proteome</keyword>
<feature type="compositionally biased region" description="Basic residues" evidence="1">
    <location>
        <begin position="23"/>
        <end position="35"/>
    </location>
</feature>
<sequence>MSRTPLTQPGPSRGSRNGGAAARRLHRGSRGRRSSYRGYVISTSKLFCRGTPLTRVRDDYDGRPASRRSRRARGGRRRPRGVLSIQRLGFAESTTAYLV</sequence>
<accession>A0A4C1S9D1</accession>
<name>A0A4C1S9D1_EUMVA</name>
<feature type="compositionally biased region" description="Basic residues" evidence="1">
    <location>
        <begin position="65"/>
        <end position="80"/>
    </location>
</feature>
<evidence type="ECO:0000313" key="2">
    <source>
        <dbReference type="EMBL" id="GBO98848.1"/>
    </source>
</evidence>
<feature type="region of interest" description="Disordered" evidence="1">
    <location>
        <begin position="54"/>
        <end position="80"/>
    </location>
</feature>
<evidence type="ECO:0000313" key="3">
    <source>
        <dbReference type="Proteomes" id="UP000299102"/>
    </source>
</evidence>
<gene>
    <name evidence="2" type="ORF">EVAR_300_1</name>
</gene>
<protein>
    <submittedName>
        <fullName evidence="2">Uncharacterized protein</fullName>
    </submittedName>
</protein>
<reference evidence="2 3" key="1">
    <citation type="journal article" date="2019" name="Commun. Biol.">
        <title>The bagworm genome reveals a unique fibroin gene that provides high tensile strength.</title>
        <authorList>
            <person name="Kono N."/>
            <person name="Nakamura H."/>
            <person name="Ohtoshi R."/>
            <person name="Tomita M."/>
            <person name="Numata K."/>
            <person name="Arakawa K."/>
        </authorList>
    </citation>
    <scope>NUCLEOTIDE SEQUENCE [LARGE SCALE GENOMIC DNA]</scope>
</reference>
<feature type="compositionally biased region" description="Low complexity" evidence="1">
    <location>
        <begin position="9"/>
        <end position="22"/>
    </location>
</feature>
<feature type="region of interest" description="Disordered" evidence="1">
    <location>
        <begin position="1"/>
        <end position="36"/>
    </location>
</feature>